<dbReference type="KEGG" id="aad:TC41_1210"/>
<accession>F8IH67</accession>
<evidence type="ECO:0008006" key="5">
    <source>
        <dbReference type="Google" id="ProtNLM"/>
    </source>
</evidence>
<dbReference type="HOGENOM" id="CLU_040273_3_0_9"/>
<protein>
    <recommendedName>
        <fullName evidence="5">Division initiation protein</fullName>
    </recommendedName>
</protein>
<sequence>MTQMPARSNRSLIWVATATVAALGFMVTVDLTAEGPVGSGNTSYIDLRTQVSEQAQEHILLEQQISKLEAQLAEYRAASGSQKELRQVLARDERQLAVEAGLTAVTGPGITITIQPDAKLGASPAQMALFPQQADQWLDEVVNVLFANGATAIAINGQRLVGTSSIRLVEVNGIGSVHVNGKPIEEPYVIQAVGNVQQMETGLSVNVLQGYFEAMGEDFIIRAYPSSDGVTVPAYTGPLPGQYAKEGNG</sequence>
<evidence type="ECO:0000313" key="3">
    <source>
        <dbReference type="EMBL" id="AEJ43152.1"/>
    </source>
</evidence>
<dbReference type="AlphaFoldDB" id="F8IH67"/>
<dbReference type="PATRIC" id="fig|1048834.4.peg.1150"/>
<evidence type="ECO:0000313" key="4">
    <source>
        <dbReference type="Proteomes" id="UP000000292"/>
    </source>
</evidence>
<dbReference type="eggNOG" id="COG3879">
    <property type="taxonomic scope" value="Bacteria"/>
</dbReference>
<name>F8IH67_ALIAT</name>
<organism evidence="3 4">
    <name type="scientific">Alicyclobacillus acidocaldarius (strain Tc-4-1)</name>
    <name type="common">Bacillus acidocaldarius</name>
    <dbReference type="NCBI Taxonomy" id="1048834"/>
    <lineage>
        <taxon>Bacteria</taxon>
        <taxon>Bacillati</taxon>
        <taxon>Bacillota</taxon>
        <taxon>Bacilli</taxon>
        <taxon>Bacillales</taxon>
        <taxon>Alicyclobacillaceae</taxon>
        <taxon>Alicyclobacillus</taxon>
    </lineage>
</organism>
<gene>
    <name evidence="3" type="ordered locus">TC41_1210</name>
</gene>
<keyword evidence="2" id="KW-0175">Coiled coil</keyword>
<proteinExistence type="inferred from homology"/>
<reference evidence="4" key="2">
    <citation type="submission" date="2011-06" db="EMBL/GenBank/DDBJ databases">
        <title>The complete genome sequence of Alicyclobacillus acidocaldarius sp. Tc-4-1.</title>
        <authorList>
            <person name="Chen Y."/>
            <person name="He Y."/>
            <person name="Dong Z."/>
            <person name="Hu S."/>
        </authorList>
    </citation>
    <scope>NUCLEOTIDE SEQUENCE [LARGE SCALE GENOMIC DNA]</scope>
    <source>
        <strain evidence="4">Tc-4-1</strain>
    </source>
</reference>
<dbReference type="Pfam" id="PF05949">
    <property type="entry name" value="DUF881"/>
    <property type="match status" value="1"/>
</dbReference>
<dbReference type="Gene3D" id="3.30.70.1880">
    <property type="entry name" value="Protein of unknown function DUF881"/>
    <property type="match status" value="1"/>
</dbReference>
<dbReference type="Proteomes" id="UP000000292">
    <property type="component" value="Chromosome"/>
</dbReference>
<dbReference type="EMBL" id="CP002902">
    <property type="protein sequence ID" value="AEJ43152.1"/>
    <property type="molecule type" value="Genomic_DNA"/>
</dbReference>
<evidence type="ECO:0000256" key="2">
    <source>
        <dbReference type="SAM" id="Coils"/>
    </source>
</evidence>
<comment type="similarity">
    <text evidence="1">Belongs to the UPF0749 family.</text>
</comment>
<evidence type="ECO:0000256" key="1">
    <source>
        <dbReference type="ARBA" id="ARBA00009108"/>
    </source>
</evidence>
<dbReference type="PANTHER" id="PTHR37313:SF2">
    <property type="entry name" value="UPF0749 PROTEIN YLXX"/>
    <property type="match status" value="1"/>
</dbReference>
<feature type="coiled-coil region" evidence="2">
    <location>
        <begin position="51"/>
        <end position="78"/>
    </location>
</feature>
<dbReference type="PANTHER" id="PTHR37313">
    <property type="entry name" value="UPF0749 PROTEIN RV1825"/>
    <property type="match status" value="1"/>
</dbReference>
<dbReference type="STRING" id="1048834.TC41_1210"/>
<reference evidence="3 4" key="1">
    <citation type="journal article" date="2011" name="J. Bacteriol.">
        <title>Complete Genome Sequence of Alicyclobacillus acidocaldarius Strain Tc-4-1.</title>
        <authorList>
            <person name="Chen Y."/>
            <person name="He Y."/>
            <person name="Zhang B."/>
            <person name="Yang J."/>
            <person name="Li W."/>
            <person name="Dong Z."/>
            <person name="Hu S."/>
        </authorList>
    </citation>
    <scope>NUCLEOTIDE SEQUENCE [LARGE SCALE GENOMIC DNA]</scope>
    <source>
        <strain evidence="3 4">Tc-4-1</strain>
    </source>
</reference>
<dbReference type="InterPro" id="IPR010273">
    <property type="entry name" value="DUF881"/>
</dbReference>